<dbReference type="Proteomes" id="UP001152795">
    <property type="component" value="Unassembled WGS sequence"/>
</dbReference>
<keyword evidence="2" id="KW-1185">Reference proteome</keyword>
<evidence type="ECO:0000313" key="1">
    <source>
        <dbReference type="EMBL" id="CAB4034565.1"/>
    </source>
</evidence>
<dbReference type="EMBL" id="CACRXK020020225">
    <property type="protein sequence ID" value="CAB4034565.1"/>
    <property type="molecule type" value="Genomic_DNA"/>
</dbReference>
<evidence type="ECO:0000313" key="2">
    <source>
        <dbReference type="Proteomes" id="UP001152795"/>
    </source>
</evidence>
<dbReference type="AlphaFoldDB" id="A0A6S7JPQ9"/>
<gene>
    <name evidence="1" type="ORF">PACLA_8A012975</name>
</gene>
<proteinExistence type="predicted"/>
<name>A0A6S7JPQ9_PARCT</name>
<accession>A0A6S7JPQ9</accession>
<protein>
    <submittedName>
        <fullName evidence="1">Uncharacterized protein</fullName>
    </submittedName>
</protein>
<reference evidence="1" key="1">
    <citation type="submission" date="2020-04" db="EMBL/GenBank/DDBJ databases">
        <authorList>
            <person name="Alioto T."/>
            <person name="Alioto T."/>
            <person name="Gomez Garrido J."/>
        </authorList>
    </citation>
    <scope>NUCLEOTIDE SEQUENCE</scope>
    <source>
        <strain evidence="1">A484AB</strain>
    </source>
</reference>
<comment type="caution">
    <text evidence="1">The sequence shown here is derived from an EMBL/GenBank/DDBJ whole genome shotgun (WGS) entry which is preliminary data.</text>
</comment>
<sequence length="133" mass="14353">MAAATAPSSAIPIPGVGAAVDLALIVEEVVQYRKLFGLPGNDSEEFKKLDEALKGRLLRYSIKTAMKLAAEIASELALELGVEEVVKYIPIAGTILACAISATLTSRYLIRCINELEEVALLIMDTETARVYR</sequence>
<organism evidence="1 2">
    <name type="scientific">Paramuricea clavata</name>
    <name type="common">Red gorgonian</name>
    <name type="synonym">Violescent sea-whip</name>
    <dbReference type="NCBI Taxonomy" id="317549"/>
    <lineage>
        <taxon>Eukaryota</taxon>
        <taxon>Metazoa</taxon>
        <taxon>Cnidaria</taxon>
        <taxon>Anthozoa</taxon>
        <taxon>Octocorallia</taxon>
        <taxon>Malacalcyonacea</taxon>
        <taxon>Plexauridae</taxon>
        <taxon>Paramuricea</taxon>
    </lineage>
</organism>